<dbReference type="Gene3D" id="2.70.130.10">
    <property type="entry name" value="Mannose-6-phosphate receptor binding domain"/>
    <property type="match status" value="1"/>
</dbReference>
<keyword evidence="13" id="KW-1185">Reference proteome</keyword>
<keyword evidence="8" id="KW-0325">Glycoprotein</keyword>
<dbReference type="Pfam" id="PF02157">
    <property type="entry name" value="Man-6-P_recep"/>
    <property type="match status" value="1"/>
</dbReference>
<evidence type="ECO:0000256" key="10">
    <source>
        <dbReference type="SAM" id="SignalP"/>
    </source>
</evidence>
<dbReference type="InterPro" id="IPR009011">
    <property type="entry name" value="Man6P_isomerase_rcpt-bd_dom_sf"/>
</dbReference>
<feature type="transmembrane region" description="Helical" evidence="9">
    <location>
        <begin position="196"/>
        <end position="221"/>
    </location>
</feature>
<dbReference type="PROSITE" id="PS51257">
    <property type="entry name" value="PROKAR_LIPOPROTEIN"/>
    <property type="match status" value="1"/>
</dbReference>
<comment type="subcellular location">
    <subcellularLocation>
        <location evidence="1">Endomembrane system</location>
    </subcellularLocation>
</comment>
<evidence type="ECO:0000256" key="2">
    <source>
        <dbReference type="ARBA" id="ARBA00022448"/>
    </source>
</evidence>
<dbReference type="PANTHER" id="PTHR15071:SF0">
    <property type="entry name" value="MANNOSE 6-PHOSPHATE RECEPTOR-LIKE PROTEIN 1"/>
    <property type="match status" value="1"/>
</dbReference>
<dbReference type="InterPro" id="IPR028927">
    <property type="entry name" value="Man-6-P_rcpt"/>
</dbReference>
<sequence length="270" mass="29605">MYNTFRLNVDFAVIAFITVGFACSPAVNGQYCVQKGPCNCVGSDGSVLDLSPLSNRSQPLLASSKSYLYMYHPCTDVALNSIGKNVCQKGYGLCLFTPTNVTNETVDFNKVLQNKSLGTFNKLAVNAEAVFQINALEALQIVYKNIVGDDVFTTVIKLECSKQIDNYKLTVEKSSKSEHVLVLRSKSCCPVSPSHISGASVFFLIIISAFSLYCIGGILVLKYLRGAKGIESIPNHEFWCKIAIYITDGFTYVKSCFRSQGPPVNSYETI</sequence>
<reference evidence="12 13" key="1">
    <citation type="submission" date="2023-09" db="EMBL/GenBank/DDBJ databases">
        <title>Genomes of two closely related lineages of the louse Polyplax serrata with different host specificities.</title>
        <authorList>
            <person name="Martinu J."/>
            <person name="Tarabai H."/>
            <person name="Stefka J."/>
            <person name="Hypsa V."/>
        </authorList>
    </citation>
    <scope>NUCLEOTIDE SEQUENCE [LARGE SCALE GENOMIC DNA]</scope>
    <source>
        <strain evidence="12">98ZLc_SE</strain>
    </source>
</reference>
<dbReference type="EMBL" id="JAWJWF010000047">
    <property type="protein sequence ID" value="KAK6621877.1"/>
    <property type="molecule type" value="Genomic_DNA"/>
</dbReference>
<keyword evidence="6 9" id="KW-0472">Membrane</keyword>
<evidence type="ECO:0000256" key="1">
    <source>
        <dbReference type="ARBA" id="ARBA00004308"/>
    </source>
</evidence>
<evidence type="ECO:0000259" key="11">
    <source>
        <dbReference type="PROSITE" id="PS51914"/>
    </source>
</evidence>
<protein>
    <recommendedName>
        <fullName evidence="11">MRH domain-containing protein</fullName>
    </recommendedName>
</protein>
<feature type="signal peptide" evidence="10">
    <location>
        <begin position="1"/>
        <end position="29"/>
    </location>
</feature>
<keyword evidence="3 9" id="KW-0812">Transmembrane</keyword>
<evidence type="ECO:0000256" key="8">
    <source>
        <dbReference type="ARBA" id="ARBA00023180"/>
    </source>
</evidence>
<organism evidence="12 13">
    <name type="scientific">Polyplax serrata</name>
    <name type="common">Common mouse louse</name>
    <dbReference type="NCBI Taxonomy" id="468196"/>
    <lineage>
        <taxon>Eukaryota</taxon>
        <taxon>Metazoa</taxon>
        <taxon>Ecdysozoa</taxon>
        <taxon>Arthropoda</taxon>
        <taxon>Hexapoda</taxon>
        <taxon>Insecta</taxon>
        <taxon>Pterygota</taxon>
        <taxon>Neoptera</taxon>
        <taxon>Paraneoptera</taxon>
        <taxon>Psocodea</taxon>
        <taxon>Troctomorpha</taxon>
        <taxon>Phthiraptera</taxon>
        <taxon>Anoplura</taxon>
        <taxon>Polyplacidae</taxon>
        <taxon>Polyplax</taxon>
    </lineage>
</organism>
<gene>
    <name evidence="12" type="ORF">RUM44_001684</name>
</gene>
<dbReference type="SUPFAM" id="SSF50911">
    <property type="entry name" value="Mannose 6-phosphate receptor domain"/>
    <property type="match status" value="1"/>
</dbReference>
<feature type="domain" description="MRH" evidence="11">
    <location>
        <begin position="43"/>
        <end position="191"/>
    </location>
</feature>
<evidence type="ECO:0000256" key="7">
    <source>
        <dbReference type="ARBA" id="ARBA00023157"/>
    </source>
</evidence>
<keyword evidence="5 9" id="KW-1133">Transmembrane helix</keyword>
<evidence type="ECO:0000313" key="13">
    <source>
        <dbReference type="Proteomes" id="UP001359485"/>
    </source>
</evidence>
<evidence type="ECO:0000256" key="5">
    <source>
        <dbReference type="ARBA" id="ARBA00022989"/>
    </source>
</evidence>
<proteinExistence type="predicted"/>
<evidence type="ECO:0000256" key="4">
    <source>
        <dbReference type="ARBA" id="ARBA00022729"/>
    </source>
</evidence>
<dbReference type="PANTHER" id="PTHR15071">
    <property type="entry name" value="MANNOSE-6-PHOSPHATE RECEPTOR FAMILY MEMBER"/>
    <property type="match status" value="1"/>
</dbReference>
<keyword evidence="7" id="KW-1015">Disulfide bond</keyword>
<evidence type="ECO:0000256" key="6">
    <source>
        <dbReference type="ARBA" id="ARBA00023136"/>
    </source>
</evidence>
<feature type="chain" id="PRO_5046223064" description="MRH domain-containing protein" evidence="10">
    <location>
        <begin position="30"/>
        <end position="270"/>
    </location>
</feature>
<accession>A0ABR1ALH6</accession>
<keyword evidence="4 10" id="KW-0732">Signal</keyword>
<dbReference type="Proteomes" id="UP001359485">
    <property type="component" value="Unassembled WGS sequence"/>
</dbReference>
<evidence type="ECO:0000313" key="12">
    <source>
        <dbReference type="EMBL" id="KAK6621877.1"/>
    </source>
</evidence>
<evidence type="ECO:0000256" key="3">
    <source>
        <dbReference type="ARBA" id="ARBA00022692"/>
    </source>
</evidence>
<comment type="caution">
    <text evidence="12">The sequence shown here is derived from an EMBL/GenBank/DDBJ whole genome shotgun (WGS) entry which is preliminary data.</text>
</comment>
<name>A0ABR1ALH6_POLSC</name>
<evidence type="ECO:0000256" key="9">
    <source>
        <dbReference type="SAM" id="Phobius"/>
    </source>
</evidence>
<dbReference type="InterPro" id="IPR044865">
    <property type="entry name" value="MRH_dom"/>
</dbReference>
<keyword evidence="2" id="KW-0813">Transport</keyword>
<dbReference type="PROSITE" id="PS51914">
    <property type="entry name" value="MRH"/>
    <property type="match status" value="1"/>
</dbReference>